<dbReference type="Gene3D" id="1.10.150.130">
    <property type="match status" value="1"/>
</dbReference>
<proteinExistence type="inferred from homology"/>
<evidence type="ECO:0000259" key="5">
    <source>
        <dbReference type="PROSITE" id="PS51898"/>
    </source>
</evidence>
<evidence type="ECO:0000313" key="7">
    <source>
        <dbReference type="Proteomes" id="UP000056090"/>
    </source>
</evidence>
<dbReference type="InterPro" id="IPR010998">
    <property type="entry name" value="Integrase_recombinase_N"/>
</dbReference>
<keyword evidence="4" id="KW-0233">DNA recombination</keyword>
<dbReference type="PANTHER" id="PTHR30349:SF41">
    <property type="entry name" value="INTEGRASE_RECOMBINASE PROTEIN MJ0367-RELATED"/>
    <property type="match status" value="1"/>
</dbReference>
<evidence type="ECO:0000256" key="1">
    <source>
        <dbReference type="ARBA" id="ARBA00008857"/>
    </source>
</evidence>
<dbReference type="InterPro" id="IPR013762">
    <property type="entry name" value="Integrase-like_cat_sf"/>
</dbReference>
<evidence type="ECO:0000313" key="6">
    <source>
        <dbReference type="EMBL" id="AIF97515.1"/>
    </source>
</evidence>
<dbReference type="RefSeq" id="WP_014978046.1">
    <property type="nucleotide sequence ID" value="NZ_CALBIY010000088.1"/>
</dbReference>
<dbReference type="AlphaFoldDB" id="A0A075NY00"/>
<dbReference type="eggNOG" id="COG0582">
    <property type="taxonomic scope" value="Bacteria"/>
</dbReference>
<dbReference type="InterPro" id="IPR011010">
    <property type="entry name" value="DNA_brk_join_enz"/>
</dbReference>
<dbReference type="InterPro" id="IPR050090">
    <property type="entry name" value="Tyrosine_recombinase_XerCD"/>
</dbReference>
<dbReference type="Pfam" id="PF00589">
    <property type="entry name" value="Phage_integrase"/>
    <property type="match status" value="1"/>
</dbReference>
<comment type="similarity">
    <text evidence="1">Belongs to the 'phage' integrase family.</text>
</comment>
<dbReference type="KEGG" id="aal:EP13_01680"/>
<dbReference type="Proteomes" id="UP000056090">
    <property type="component" value="Chromosome"/>
</dbReference>
<evidence type="ECO:0000256" key="3">
    <source>
        <dbReference type="ARBA" id="ARBA00023125"/>
    </source>
</evidence>
<dbReference type="PANTHER" id="PTHR30349">
    <property type="entry name" value="PHAGE INTEGRASE-RELATED"/>
    <property type="match status" value="1"/>
</dbReference>
<dbReference type="GO" id="GO:0015074">
    <property type="term" value="P:DNA integration"/>
    <property type="evidence" value="ECO:0007669"/>
    <property type="project" value="UniProtKB-KW"/>
</dbReference>
<keyword evidence="3" id="KW-0238">DNA-binding</keyword>
<dbReference type="GO" id="GO:0006310">
    <property type="term" value="P:DNA recombination"/>
    <property type="evidence" value="ECO:0007669"/>
    <property type="project" value="UniProtKB-KW"/>
</dbReference>
<evidence type="ECO:0000256" key="2">
    <source>
        <dbReference type="ARBA" id="ARBA00022908"/>
    </source>
</evidence>
<organism evidence="6 7">
    <name type="scientific">Alteromonas australica</name>
    <dbReference type="NCBI Taxonomy" id="589873"/>
    <lineage>
        <taxon>Bacteria</taxon>
        <taxon>Pseudomonadati</taxon>
        <taxon>Pseudomonadota</taxon>
        <taxon>Gammaproteobacteria</taxon>
        <taxon>Alteromonadales</taxon>
        <taxon>Alteromonadaceae</taxon>
        <taxon>Alteromonas/Salinimonas group</taxon>
        <taxon>Alteromonas</taxon>
    </lineage>
</organism>
<gene>
    <name evidence="6" type="ORF">EP13_01680</name>
</gene>
<name>A0A075NY00_9ALTE</name>
<dbReference type="GeneID" id="78253654"/>
<accession>A0A075NY00</accession>
<feature type="domain" description="Tyr recombinase" evidence="5">
    <location>
        <begin position="184"/>
        <end position="385"/>
    </location>
</feature>
<dbReference type="PROSITE" id="PS51898">
    <property type="entry name" value="TYR_RECOMBINASE"/>
    <property type="match status" value="1"/>
</dbReference>
<evidence type="ECO:0000256" key="4">
    <source>
        <dbReference type="ARBA" id="ARBA00023172"/>
    </source>
</evidence>
<reference evidence="6 7" key="1">
    <citation type="submission" date="2014-06" db="EMBL/GenBank/DDBJ databases">
        <title>Genomes of Alteromonas australica, a world apart.</title>
        <authorList>
            <person name="Gonzaga A."/>
            <person name="Lopez-Perez M."/>
            <person name="Rodriguez-Valera F."/>
        </authorList>
    </citation>
    <scope>NUCLEOTIDE SEQUENCE [LARGE SCALE GENOMIC DNA]</scope>
    <source>
        <strain evidence="6 7">H 17</strain>
    </source>
</reference>
<dbReference type="InterPro" id="IPR002104">
    <property type="entry name" value="Integrase_catalytic"/>
</dbReference>
<dbReference type="SUPFAM" id="SSF56349">
    <property type="entry name" value="DNA breaking-rejoining enzymes"/>
    <property type="match status" value="1"/>
</dbReference>
<keyword evidence="7" id="KW-1185">Reference proteome</keyword>
<sequence length="429" mass="50044">MAKQTERHDINDELYIFKQDNSERWYARFILTNHKKWLCKSTKKKDKDEAIAMAHRIFLDHQIRHENNTLVQSKRFKDVADRVIEKLEEQLEHGGGKRTYKDYIRALENYHIPYFSRTFITSIDQEEISKFDEWRKGRMKKSPASSTLLTHNAALQLVFKEAIEQKWMIAAQVPVLSSKGGTGTRRAAFSEEEYDVILNEIYEGEQNAHSEKTRQIRELLYDYCEIAVNTGIRPGTEMEHLTWKDIEIKTQGSKAQFFINVSKGKTTKYTGPRKVVCKRDVIGALTNLRERFPLRTPNQKLFLLASGEPTRQLGKAFEKALQSSGLKESPRGPRTLYSLRHTYITWQLLNGTSIDVITRQCGTSTEMIEQHYSHVKPEMFADALSGVTFDKEEPKALSKKTLHRRAKTAERDEKRFKEWVEEYKRRGCI</sequence>
<keyword evidence="2" id="KW-0229">DNA integration</keyword>
<dbReference type="EMBL" id="CP008849">
    <property type="protein sequence ID" value="AIF97515.1"/>
    <property type="molecule type" value="Genomic_DNA"/>
</dbReference>
<protein>
    <submittedName>
        <fullName evidence="6">Integrase</fullName>
    </submittedName>
</protein>
<dbReference type="Gene3D" id="1.10.443.10">
    <property type="entry name" value="Intergrase catalytic core"/>
    <property type="match status" value="1"/>
</dbReference>
<dbReference type="GO" id="GO:0003677">
    <property type="term" value="F:DNA binding"/>
    <property type="evidence" value="ECO:0007669"/>
    <property type="project" value="UniProtKB-KW"/>
</dbReference>